<evidence type="ECO:0000313" key="3">
    <source>
        <dbReference type="RefSeq" id="XP_026658623.2"/>
    </source>
</evidence>
<sequence>MYARSSLKDRSFTNEFLLSCARENPHVIVLDPHKHRVTKPKPNKYPVKTSPPPSKLVQGPQKQPIATGNQSLPSKHARSSSPPTLANRKSIRTELSSAVPPPSSKLSPPSAHWRSTNATIIRQRHEVGVSGNAVPLQLAARKEKTRRACVHQIHHTRCQVGENGSRAVFSEHSSRIPLMEDLNNPLISMDCFVFL</sequence>
<dbReference type="KEGG" id="pda:113462442"/>
<dbReference type="OrthoDB" id="772185at2759"/>
<feature type="compositionally biased region" description="Polar residues" evidence="1">
    <location>
        <begin position="60"/>
        <end position="84"/>
    </location>
</feature>
<dbReference type="AlphaFoldDB" id="A0A8B8J1L0"/>
<reference evidence="2" key="1">
    <citation type="journal article" date="2019" name="Nat. Commun.">
        <title>Genome-wide association mapping of date palm fruit traits.</title>
        <authorList>
            <person name="Hazzouri K.M."/>
            <person name="Gros-Balthazard M."/>
            <person name="Flowers J.M."/>
            <person name="Copetti D."/>
            <person name="Lemansour A."/>
            <person name="Lebrun M."/>
            <person name="Masmoudi K."/>
            <person name="Ferrand S."/>
            <person name="Dhar M.I."/>
            <person name="Fresquez Z.A."/>
            <person name="Rosas U."/>
            <person name="Zhang J."/>
            <person name="Talag J."/>
            <person name="Lee S."/>
            <person name="Kudrna D."/>
            <person name="Powell R.F."/>
            <person name="Leitch I.J."/>
            <person name="Krueger R.R."/>
            <person name="Wing R.A."/>
            <person name="Amiri K.M.A."/>
            <person name="Purugganan M.D."/>
        </authorList>
    </citation>
    <scope>NUCLEOTIDE SEQUENCE [LARGE SCALE GENOMIC DNA]</scope>
    <source>
        <strain evidence="2">cv. Khalas</strain>
    </source>
</reference>
<dbReference type="Proteomes" id="UP000228380">
    <property type="component" value="Chromosome 1"/>
</dbReference>
<feature type="region of interest" description="Disordered" evidence="1">
    <location>
        <begin position="94"/>
        <end position="113"/>
    </location>
</feature>
<evidence type="ECO:0000256" key="1">
    <source>
        <dbReference type="SAM" id="MobiDB-lite"/>
    </source>
</evidence>
<evidence type="ECO:0000313" key="2">
    <source>
        <dbReference type="Proteomes" id="UP000228380"/>
    </source>
</evidence>
<feature type="compositionally biased region" description="Basic residues" evidence="1">
    <location>
        <begin position="33"/>
        <end position="42"/>
    </location>
</feature>
<protein>
    <submittedName>
        <fullName evidence="3">Uncharacterized protein LOC113462442</fullName>
    </submittedName>
</protein>
<name>A0A8B8J1L0_PHODC</name>
<keyword evidence="2" id="KW-1185">Reference proteome</keyword>
<dbReference type="GeneID" id="113462442"/>
<dbReference type="RefSeq" id="XP_026658623.2">
    <property type="nucleotide sequence ID" value="XM_026802822.2"/>
</dbReference>
<feature type="region of interest" description="Disordered" evidence="1">
    <location>
        <begin position="32"/>
        <end position="89"/>
    </location>
</feature>
<gene>
    <name evidence="3" type="primary">LOC113462442</name>
</gene>
<reference evidence="3" key="2">
    <citation type="submission" date="2025-08" db="UniProtKB">
        <authorList>
            <consortium name="RefSeq"/>
        </authorList>
    </citation>
    <scope>IDENTIFICATION</scope>
    <source>
        <tissue evidence="3">Young leaves</tissue>
    </source>
</reference>
<organism evidence="2 3">
    <name type="scientific">Phoenix dactylifera</name>
    <name type="common">Date palm</name>
    <dbReference type="NCBI Taxonomy" id="42345"/>
    <lineage>
        <taxon>Eukaryota</taxon>
        <taxon>Viridiplantae</taxon>
        <taxon>Streptophyta</taxon>
        <taxon>Embryophyta</taxon>
        <taxon>Tracheophyta</taxon>
        <taxon>Spermatophyta</taxon>
        <taxon>Magnoliopsida</taxon>
        <taxon>Liliopsida</taxon>
        <taxon>Arecaceae</taxon>
        <taxon>Coryphoideae</taxon>
        <taxon>Phoeniceae</taxon>
        <taxon>Phoenix</taxon>
    </lineage>
</organism>
<proteinExistence type="predicted"/>
<accession>A0A8B8J1L0</accession>